<evidence type="ECO:0000256" key="6">
    <source>
        <dbReference type="SAM" id="MobiDB-lite"/>
    </source>
</evidence>
<feature type="domain" description="Protein kinase" evidence="7">
    <location>
        <begin position="81"/>
        <end position="345"/>
    </location>
</feature>
<dbReference type="InterPro" id="IPR017441">
    <property type="entry name" value="Protein_kinase_ATP_BS"/>
</dbReference>
<dbReference type="InterPro" id="IPR019734">
    <property type="entry name" value="TPR_rpt"/>
</dbReference>
<evidence type="ECO:0000256" key="1">
    <source>
        <dbReference type="ARBA" id="ARBA00022679"/>
    </source>
</evidence>
<dbReference type="PROSITE" id="PS00107">
    <property type="entry name" value="PROTEIN_KINASE_ATP"/>
    <property type="match status" value="1"/>
</dbReference>
<proteinExistence type="predicted"/>
<name>A0ABX7NT60_9BACT</name>
<dbReference type="PANTHER" id="PTHR43289">
    <property type="entry name" value="MITOGEN-ACTIVATED PROTEIN KINASE KINASE KINASE 20-RELATED"/>
    <property type="match status" value="1"/>
</dbReference>
<dbReference type="PANTHER" id="PTHR43289:SF34">
    <property type="entry name" value="SERINE_THREONINE-PROTEIN KINASE YBDM-RELATED"/>
    <property type="match status" value="1"/>
</dbReference>
<evidence type="ECO:0000313" key="8">
    <source>
        <dbReference type="EMBL" id="QSQ21903.1"/>
    </source>
</evidence>
<dbReference type="InterPro" id="IPR027383">
    <property type="entry name" value="Znf_put"/>
</dbReference>
<dbReference type="Pfam" id="PF00069">
    <property type="entry name" value="Pkinase"/>
    <property type="match status" value="1"/>
</dbReference>
<dbReference type="Gene3D" id="3.30.200.20">
    <property type="entry name" value="Phosphorylase Kinase, domain 1"/>
    <property type="match status" value="1"/>
</dbReference>
<organism evidence="8 9">
    <name type="scientific">Pyxidicoccus parkwayensis</name>
    <dbReference type="NCBI Taxonomy" id="2813578"/>
    <lineage>
        <taxon>Bacteria</taxon>
        <taxon>Pseudomonadati</taxon>
        <taxon>Myxococcota</taxon>
        <taxon>Myxococcia</taxon>
        <taxon>Myxococcales</taxon>
        <taxon>Cystobacterineae</taxon>
        <taxon>Myxococcaceae</taxon>
        <taxon>Pyxidicoccus</taxon>
    </lineage>
</organism>
<feature type="region of interest" description="Disordered" evidence="6">
    <location>
        <begin position="43"/>
        <end position="72"/>
    </location>
</feature>
<protein>
    <submittedName>
        <fullName evidence="8">Tetratricopeptide repeat protein</fullName>
    </submittedName>
</protein>
<evidence type="ECO:0000256" key="2">
    <source>
        <dbReference type="ARBA" id="ARBA00022741"/>
    </source>
</evidence>
<dbReference type="SMART" id="SM00028">
    <property type="entry name" value="TPR"/>
    <property type="match status" value="6"/>
</dbReference>
<reference evidence="8 9" key="1">
    <citation type="submission" date="2021-02" db="EMBL/GenBank/DDBJ databases">
        <title>De Novo genome assembly of isolated myxobacteria.</title>
        <authorList>
            <person name="Stevens D.C."/>
        </authorList>
    </citation>
    <scope>NUCLEOTIDE SEQUENCE [LARGE SCALE GENOMIC DNA]</scope>
    <source>
        <strain evidence="9">SCPEA02</strain>
    </source>
</reference>
<sequence length="999" mass="108641">MACLDENTFVELLMGGLSPARAAEVDAHLDTCVSCRRMVAQGLRAQSPDEGPPGEATALTPPRPTRSEDAPLEKGTAVGRYLVLERLGEGGMGVVYSAYDPELDRRVALKLLRAGALGLEAEEGRAHLLREAQAMARVSHPHVVPIYDVGTFGQHVFLAMELVEAQTLRQWLKAAPRPWRQVLGLFLDAGRGLAAAHAAGVVHGDFKPENLLVGRDGRVRVTDFGLARSANPLAKGTPGTPVAGGTPAYMSPEQLDPDAHPDARSDQFAFSVALYEALYDERPFAAATVRELLTEIRSGRVKPAPRGSPVPPWLRRVVVRGLSVDPMDRHGSMDALLAALQHDPAARWTRRLQVAGSVALLVAAVGITHAVGSRRGQVCAGAQEELATVWGLSQQKAVESAFLATGKPFAGAAWQRVRRTLDVYTAEWVTMRTTACEATRVRREQPEEVLARRMHCLDGRLAEVSALTQLFARADAGTVELAARAAEALPPLQRCADLSALAASAPEPVDDEARVRTDALRQKLVRARALKAAGKYTEAVALLEPTVKTAKGAGDRYGSADLLLLLGELQEELGDPKKAEATLYEAVWAAEAGRNDVAAARAWTALVHTSGEVLEQYALAWRWEERAEAAIERLGGDAVLTAQLQVRTGALNFAQGRYTEASEQQEAALARLEQTYGPDSLEAADVRLGLGATRIAQHRVDDALKLLEQALETRRTALGPDHPDVARAQMELAQVYWRKANLARVEELSSSALAVFERALGSEHRDVAASLEMLAAVMERQGKGEVALRLQERALNITVQAEGLESSGTQIVMSNLANLLARLGRHEEALARHMSTVAPLEQRLGPQHPLLARALRACGNNYRDMKRYKEAQPYLLRALAILESRQDDPYGYLTGTWIDLGRNWLDLNQPRKAVEVLELAVANRAGSKQTPGERAFSRYALAKALWAGNLDRPRALQLAEEAREMFSGMGERYVKVIAELDAWRARLPRPTTVPAASTR</sequence>
<evidence type="ECO:0000256" key="5">
    <source>
        <dbReference type="PROSITE-ProRule" id="PRU10141"/>
    </source>
</evidence>
<evidence type="ECO:0000259" key="7">
    <source>
        <dbReference type="PROSITE" id="PS50011"/>
    </source>
</evidence>
<keyword evidence="1" id="KW-0808">Transferase</keyword>
<evidence type="ECO:0000256" key="4">
    <source>
        <dbReference type="ARBA" id="ARBA00022840"/>
    </source>
</evidence>
<accession>A0ABX7NT60</accession>
<dbReference type="Pfam" id="PF13490">
    <property type="entry name" value="zf-HC2"/>
    <property type="match status" value="1"/>
</dbReference>
<dbReference type="SUPFAM" id="SSF48452">
    <property type="entry name" value="TPR-like"/>
    <property type="match status" value="3"/>
</dbReference>
<dbReference type="Pfam" id="PF13424">
    <property type="entry name" value="TPR_12"/>
    <property type="match status" value="3"/>
</dbReference>
<dbReference type="InterPro" id="IPR000719">
    <property type="entry name" value="Prot_kinase_dom"/>
</dbReference>
<dbReference type="SUPFAM" id="SSF56112">
    <property type="entry name" value="Protein kinase-like (PK-like)"/>
    <property type="match status" value="1"/>
</dbReference>
<keyword evidence="4 5" id="KW-0067">ATP-binding</keyword>
<dbReference type="RefSeq" id="WP_206723480.1">
    <property type="nucleotide sequence ID" value="NZ_CP071090.1"/>
</dbReference>
<feature type="binding site" evidence="5">
    <location>
        <position position="110"/>
    </location>
    <ligand>
        <name>ATP</name>
        <dbReference type="ChEBI" id="CHEBI:30616"/>
    </ligand>
</feature>
<dbReference type="InterPro" id="IPR011990">
    <property type="entry name" value="TPR-like_helical_dom_sf"/>
</dbReference>
<dbReference type="PROSITE" id="PS00108">
    <property type="entry name" value="PROTEIN_KINASE_ST"/>
    <property type="match status" value="1"/>
</dbReference>
<gene>
    <name evidence="8" type="ORF">JY651_43285</name>
</gene>
<keyword evidence="3" id="KW-0418">Kinase</keyword>
<dbReference type="InterPro" id="IPR041916">
    <property type="entry name" value="Anti_sigma_zinc_sf"/>
</dbReference>
<dbReference type="Gene3D" id="1.10.10.1320">
    <property type="entry name" value="Anti-sigma factor, zinc-finger domain"/>
    <property type="match status" value="1"/>
</dbReference>
<evidence type="ECO:0000256" key="3">
    <source>
        <dbReference type="ARBA" id="ARBA00022777"/>
    </source>
</evidence>
<dbReference type="Gene3D" id="1.10.510.10">
    <property type="entry name" value="Transferase(Phosphotransferase) domain 1"/>
    <property type="match status" value="1"/>
</dbReference>
<dbReference type="PROSITE" id="PS50011">
    <property type="entry name" value="PROTEIN_KINASE_DOM"/>
    <property type="match status" value="1"/>
</dbReference>
<dbReference type="CDD" id="cd14014">
    <property type="entry name" value="STKc_PknB_like"/>
    <property type="match status" value="1"/>
</dbReference>
<evidence type="ECO:0000313" key="9">
    <source>
        <dbReference type="Proteomes" id="UP000662747"/>
    </source>
</evidence>
<dbReference type="EMBL" id="CP071090">
    <property type="protein sequence ID" value="QSQ21903.1"/>
    <property type="molecule type" value="Genomic_DNA"/>
</dbReference>
<dbReference type="InterPro" id="IPR008271">
    <property type="entry name" value="Ser/Thr_kinase_AS"/>
</dbReference>
<dbReference type="InterPro" id="IPR011009">
    <property type="entry name" value="Kinase-like_dom_sf"/>
</dbReference>
<keyword evidence="2 5" id="KW-0547">Nucleotide-binding</keyword>
<dbReference type="Gene3D" id="1.25.40.10">
    <property type="entry name" value="Tetratricopeptide repeat domain"/>
    <property type="match status" value="2"/>
</dbReference>
<keyword evidence="9" id="KW-1185">Reference proteome</keyword>
<dbReference type="Proteomes" id="UP000662747">
    <property type="component" value="Chromosome"/>
</dbReference>